<comment type="caution">
    <text evidence="1">The sequence shown here is derived from an EMBL/GenBank/DDBJ whole genome shotgun (WGS) entry which is preliminary data.</text>
</comment>
<accession>A0A8S1LRL9</accession>
<gene>
    <name evidence="1" type="ORF">PPRIM_AZ9-3.1.T0430094</name>
</gene>
<keyword evidence="2" id="KW-1185">Reference proteome</keyword>
<reference evidence="1" key="1">
    <citation type="submission" date="2021-01" db="EMBL/GenBank/DDBJ databases">
        <authorList>
            <consortium name="Genoscope - CEA"/>
            <person name="William W."/>
        </authorList>
    </citation>
    <scope>NUCLEOTIDE SEQUENCE</scope>
</reference>
<proteinExistence type="predicted"/>
<protein>
    <submittedName>
        <fullName evidence="1">Uncharacterized protein</fullName>
    </submittedName>
</protein>
<dbReference type="AlphaFoldDB" id="A0A8S1LRL9"/>
<dbReference type="Proteomes" id="UP000688137">
    <property type="component" value="Unassembled WGS sequence"/>
</dbReference>
<organism evidence="1 2">
    <name type="scientific">Paramecium primaurelia</name>
    <dbReference type="NCBI Taxonomy" id="5886"/>
    <lineage>
        <taxon>Eukaryota</taxon>
        <taxon>Sar</taxon>
        <taxon>Alveolata</taxon>
        <taxon>Ciliophora</taxon>
        <taxon>Intramacronucleata</taxon>
        <taxon>Oligohymenophorea</taxon>
        <taxon>Peniculida</taxon>
        <taxon>Parameciidae</taxon>
        <taxon>Paramecium</taxon>
    </lineage>
</organism>
<dbReference type="EMBL" id="CAJJDM010000043">
    <property type="protein sequence ID" value="CAD8068922.1"/>
    <property type="molecule type" value="Genomic_DNA"/>
</dbReference>
<evidence type="ECO:0000313" key="2">
    <source>
        <dbReference type="Proteomes" id="UP000688137"/>
    </source>
</evidence>
<sequence>MISKNNSKLKDHFFELNSNQRVDLLFRLYNLLKILEYVERVILGIKFKIQQFNIVVDNQIKIGLQIGDEDIPIRNQYRVEEISNQIQYTQCICKIKETFFQIDQIKIEIKQESFQKNLIFVTFDSGPFLFESDRMLTIQFGEISLAKSIRLQRRMDQQQGLLKREIISCCWEYLFR</sequence>
<evidence type="ECO:0000313" key="1">
    <source>
        <dbReference type="EMBL" id="CAD8068922.1"/>
    </source>
</evidence>
<name>A0A8S1LRL9_PARPR</name>